<dbReference type="InterPro" id="IPR022793">
    <property type="entry name" value="Rrn10"/>
</dbReference>
<dbReference type="EMBL" id="MU004184">
    <property type="protein sequence ID" value="KAF2499799.1"/>
    <property type="molecule type" value="Genomic_DNA"/>
</dbReference>
<dbReference type="Proteomes" id="UP000799750">
    <property type="component" value="Unassembled WGS sequence"/>
</dbReference>
<gene>
    <name evidence="2" type="ORF">BU16DRAFT_536099</name>
</gene>
<dbReference type="OrthoDB" id="2565191at2759"/>
<feature type="compositionally biased region" description="Basic and acidic residues" evidence="1">
    <location>
        <begin position="155"/>
        <end position="164"/>
    </location>
</feature>
<protein>
    <submittedName>
        <fullName evidence="2">Uncharacterized protein</fullName>
    </submittedName>
</protein>
<sequence length="164" mass="18103">MRKRRATLYDAVTGRVTDAGFTVDKATRRKHRDTKQAYAPLRPDEVLYKGSNAPDRFAETDQYFAHRNLPSQLALPDSDLLASIHAYVSQYCAAMPRDDREKAWKSMDESALLAMGVLIEEAVRESIGKTGDLVFVEGEISDGPSVSESGVMDGPGHDKSDPEV</sequence>
<evidence type="ECO:0000313" key="3">
    <source>
        <dbReference type="Proteomes" id="UP000799750"/>
    </source>
</evidence>
<evidence type="ECO:0000256" key="1">
    <source>
        <dbReference type="SAM" id="MobiDB-lite"/>
    </source>
</evidence>
<evidence type="ECO:0000313" key="2">
    <source>
        <dbReference type="EMBL" id="KAF2499799.1"/>
    </source>
</evidence>
<reference evidence="2" key="1">
    <citation type="journal article" date="2020" name="Stud. Mycol.">
        <title>101 Dothideomycetes genomes: a test case for predicting lifestyles and emergence of pathogens.</title>
        <authorList>
            <person name="Haridas S."/>
            <person name="Albert R."/>
            <person name="Binder M."/>
            <person name="Bloem J."/>
            <person name="Labutti K."/>
            <person name="Salamov A."/>
            <person name="Andreopoulos B."/>
            <person name="Baker S."/>
            <person name="Barry K."/>
            <person name="Bills G."/>
            <person name="Bluhm B."/>
            <person name="Cannon C."/>
            <person name="Castanera R."/>
            <person name="Culley D."/>
            <person name="Daum C."/>
            <person name="Ezra D."/>
            <person name="Gonzalez J."/>
            <person name="Henrissat B."/>
            <person name="Kuo A."/>
            <person name="Liang C."/>
            <person name="Lipzen A."/>
            <person name="Lutzoni F."/>
            <person name="Magnuson J."/>
            <person name="Mondo S."/>
            <person name="Nolan M."/>
            <person name="Ohm R."/>
            <person name="Pangilinan J."/>
            <person name="Park H.-J."/>
            <person name="Ramirez L."/>
            <person name="Alfaro M."/>
            <person name="Sun H."/>
            <person name="Tritt A."/>
            <person name="Yoshinaga Y."/>
            <person name="Zwiers L.-H."/>
            <person name="Turgeon B."/>
            <person name="Goodwin S."/>
            <person name="Spatafora J."/>
            <person name="Crous P."/>
            <person name="Grigoriev I."/>
        </authorList>
    </citation>
    <scope>NUCLEOTIDE SEQUENCE</scope>
    <source>
        <strain evidence="2">CBS 269.34</strain>
    </source>
</reference>
<name>A0A6A6R5G8_9PEZI</name>
<dbReference type="GO" id="GO:0006360">
    <property type="term" value="P:transcription by RNA polymerase I"/>
    <property type="evidence" value="ECO:0007669"/>
    <property type="project" value="InterPro"/>
</dbReference>
<feature type="region of interest" description="Disordered" evidence="1">
    <location>
        <begin position="139"/>
        <end position="164"/>
    </location>
</feature>
<dbReference type="AlphaFoldDB" id="A0A6A6R5G8"/>
<dbReference type="PANTHER" id="PTHR28054:SF1">
    <property type="entry name" value="RNA POLYMERASE I-SPECIFIC TRANSCRIPTION INITIATION FACTOR RRN10"/>
    <property type="match status" value="1"/>
</dbReference>
<dbReference type="PANTHER" id="PTHR28054">
    <property type="entry name" value="RNA POLYMERASE I-SPECIFIC TRANSCRIPTION INITIATION FACTOR RRN10"/>
    <property type="match status" value="1"/>
</dbReference>
<proteinExistence type="predicted"/>
<keyword evidence="3" id="KW-1185">Reference proteome</keyword>
<dbReference type="Pfam" id="PF05234">
    <property type="entry name" value="UAF_Rrn10"/>
    <property type="match status" value="1"/>
</dbReference>
<organism evidence="2 3">
    <name type="scientific">Lophium mytilinum</name>
    <dbReference type="NCBI Taxonomy" id="390894"/>
    <lineage>
        <taxon>Eukaryota</taxon>
        <taxon>Fungi</taxon>
        <taxon>Dikarya</taxon>
        <taxon>Ascomycota</taxon>
        <taxon>Pezizomycotina</taxon>
        <taxon>Dothideomycetes</taxon>
        <taxon>Pleosporomycetidae</taxon>
        <taxon>Mytilinidiales</taxon>
        <taxon>Mytilinidiaceae</taxon>
        <taxon>Lophium</taxon>
    </lineage>
</organism>
<accession>A0A6A6R5G8</accession>